<reference evidence="2 3" key="1">
    <citation type="journal article" date="2023" name="IScience">
        <title>Expanded male sex-determining region conserved during the evolution of homothallism in the green alga Volvox.</title>
        <authorList>
            <person name="Yamamoto K."/>
            <person name="Matsuzaki R."/>
            <person name="Mahakham W."/>
            <person name="Heman W."/>
            <person name="Sekimoto H."/>
            <person name="Kawachi M."/>
            <person name="Minakuchi Y."/>
            <person name="Toyoda A."/>
            <person name="Nozaki H."/>
        </authorList>
    </citation>
    <scope>NUCLEOTIDE SEQUENCE [LARGE SCALE GENOMIC DNA]</scope>
    <source>
        <strain evidence="2 3">NIES-4468</strain>
    </source>
</reference>
<evidence type="ECO:0000313" key="3">
    <source>
        <dbReference type="Proteomes" id="UP001165090"/>
    </source>
</evidence>
<name>A0ABQ5RW82_9CHLO</name>
<feature type="region of interest" description="Disordered" evidence="1">
    <location>
        <begin position="71"/>
        <end position="104"/>
    </location>
</feature>
<keyword evidence="3" id="KW-1185">Reference proteome</keyword>
<evidence type="ECO:0000313" key="2">
    <source>
        <dbReference type="EMBL" id="GLI61523.1"/>
    </source>
</evidence>
<dbReference type="EMBL" id="BSDZ01000010">
    <property type="protein sequence ID" value="GLI61523.1"/>
    <property type="molecule type" value="Genomic_DNA"/>
</dbReference>
<dbReference type="Proteomes" id="UP001165090">
    <property type="component" value="Unassembled WGS sequence"/>
</dbReference>
<organism evidence="2 3">
    <name type="scientific">Volvox africanus</name>
    <dbReference type="NCBI Taxonomy" id="51714"/>
    <lineage>
        <taxon>Eukaryota</taxon>
        <taxon>Viridiplantae</taxon>
        <taxon>Chlorophyta</taxon>
        <taxon>core chlorophytes</taxon>
        <taxon>Chlorophyceae</taxon>
        <taxon>CS clade</taxon>
        <taxon>Chlamydomonadales</taxon>
        <taxon>Volvocaceae</taxon>
        <taxon>Volvox</taxon>
    </lineage>
</organism>
<comment type="caution">
    <text evidence="2">The sequence shown here is derived from an EMBL/GenBank/DDBJ whole genome shotgun (WGS) entry which is preliminary data.</text>
</comment>
<feature type="compositionally biased region" description="Polar residues" evidence="1">
    <location>
        <begin position="1"/>
        <end position="39"/>
    </location>
</feature>
<gene>
    <name evidence="2" type="ORF">VaNZ11_003903</name>
</gene>
<protein>
    <submittedName>
        <fullName evidence="2">Uncharacterized protein</fullName>
    </submittedName>
</protein>
<proteinExistence type="predicted"/>
<evidence type="ECO:0000256" key="1">
    <source>
        <dbReference type="SAM" id="MobiDB-lite"/>
    </source>
</evidence>
<accession>A0ABQ5RW82</accession>
<feature type="region of interest" description="Disordered" evidence="1">
    <location>
        <begin position="1"/>
        <end position="52"/>
    </location>
</feature>
<sequence>MTSHNPHASVHATANSTNGQHNNHSKNLCAQLHQASSMPQDRGVLGGNCRSAGTGRAAAAQSVCVVRRFLPVENGSGPPSPPRAKGGLSPTSGEDGDKEMSYNK</sequence>